<evidence type="ECO:0000256" key="1">
    <source>
        <dbReference type="SAM" id="SignalP"/>
    </source>
</evidence>
<protein>
    <submittedName>
        <fullName evidence="3">DUF4142 domain-containing protein</fullName>
    </submittedName>
</protein>
<reference evidence="3 4" key="1">
    <citation type="submission" date="2018-06" db="EMBL/GenBank/DDBJ databases">
        <authorList>
            <person name="Liu Z.-W."/>
        </authorList>
    </citation>
    <scope>NUCLEOTIDE SEQUENCE [LARGE SCALE GENOMIC DNA]</scope>
    <source>
        <strain evidence="3 4">2b14</strain>
    </source>
</reference>
<gene>
    <name evidence="3" type="ORF">DP923_03500</name>
</gene>
<dbReference type="AlphaFoldDB" id="A0A364RJM3"/>
<dbReference type="PROSITE" id="PS51257">
    <property type="entry name" value="PROKAR_LIPOPROTEIN"/>
    <property type="match status" value="1"/>
</dbReference>
<evidence type="ECO:0000313" key="4">
    <source>
        <dbReference type="Proteomes" id="UP000251692"/>
    </source>
</evidence>
<evidence type="ECO:0000259" key="2">
    <source>
        <dbReference type="Pfam" id="PF13628"/>
    </source>
</evidence>
<organism evidence="3 4">
    <name type="scientific">Pontibacter arcticus</name>
    <dbReference type="NCBI Taxonomy" id="2080288"/>
    <lineage>
        <taxon>Bacteria</taxon>
        <taxon>Pseudomonadati</taxon>
        <taxon>Bacteroidota</taxon>
        <taxon>Cytophagia</taxon>
        <taxon>Cytophagales</taxon>
        <taxon>Hymenobacteraceae</taxon>
        <taxon>Pontibacter</taxon>
    </lineage>
</organism>
<dbReference type="PANTHER" id="PTHR38593">
    <property type="entry name" value="BLR2558 PROTEIN"/>
    <property type="match status" value="1"/>
</dbReference>
<evidence type="ECO:0000313" key="3">
    <source>
        <dbReference type="EMBL" id="RAU84520.1"/>
    </source>
</evidence>
<dbReference type="OrthoDB" id="883203at2"/>
<dbReference type="Pfam" id="PF13628">
    <property type="entry name" value="DUF4142"/>
    <property type="match status" value="1"/>
</dbReference>
<feature type="signal peptide" evidence="1">
    <location>
        <begin position="1"/>
        <end position="19"/>
    </location>
</feature>
<proteinExistence type="predicted"/>
<dbReference type="PANTHER" id="PTHR38593:SF1">
    <property type="entry name" value="BLR2558 PROTEIN"/>
    <property type="match status" value="1"/>
</dbReference>
<dbReference type="Gene3D" id="1.20.1260.10">
    <property type="match status" value="1"/>
</dbReference>
<comment type="caution">
    <text evidence="3">The sequence shown here is derived from an EMBL/GenBank/DDBJ whole genome shotgun (WGS) entry which is preliminary data.</text>
</comment>
<dbReference type="Proteomes" id="UP000251692">
    <property type="component" value="Unassembled WGS sequence"/>
</dbReference>
<dbReference type="InterPro" id="IPR012347">
    <property type="entry name" value="Ferritin-like"/>
</dbReference>
<dbReference type="EMBL" id="QMDV01000001">
    <property type="protein sequence ID" value="RAU84520.1"/>
    <property type="molecule type" value="Genomic_DNA"/>
</dbReference>
<reference evidence="3 4" key="2">
    <citation type="submission" date="2018-07" db="EMBL/GenBank/DDBJ databases">
        <title>Pontibacter sp. 2b14 genomic sequence and assembly.</title>
        <authorList>
            <person name="Du Z.-J."/>
        </authorList>
    </citation>
    <scope>NUCLEOTIDE SEQUENCE [LARGE SCALE GENOMIC DNA]</scope>
    <source>
        <strain evidence="3 4">2b14</strain>
    </source>
</reference>
<keyword evidence="1" id="KW-0732">Signal</keyword>
<feature type="chain" id="PRO_5017049600" evidence="1">
    <location>
        <begin position="20"/>
        <end position="190"/>
    </location>
</feature>
<dbReference type="InterPro" id="IPR025419">
    <property type="entry name" value="DUF4142"/>
</dbReference>
<name>A0A364RJM3_9BACT</name>
<sequence>MMAKAILYTFFLGIMLGSAGCSSNDSIQEAADQSVQQFEQAGVKGMENDALFVAETASVLMLQEQLAQAASEKAVSPEVKGLSQQMQQAHLQMLEELRQLASTADFVLPSTLGNAQQNSYQDINDKTGIAFDLAYIKEMVEQHEKLLARYKDMAANGKVMEVKQYASRQVPLIEQHLASSERLAESIDNI</sequence>
<accession>A0A364RJM3</accession>
<feature type="domain" description="DUF4142" evidence="2">
    <location>
        <begin position="48"/>
        <end position="183"/>
    </location>
</feature>
<keyword evidence="4" id="KW-1185">Reference proteome</keyword>